<keyword evidence="3" id="KW-1185">Reference proteome</keyword>
<evidence type="ECO:0000313" key="2">
    <source>
        <dbReference type="EMBL" id="TGZ76685.1"/>
    </source>
</evidence>
<proteinExistence type="predicted"/>
<evidence type="ECO:0000256" key="1">
    <source>
        <dbReference type="SAM" id="MobiDB-lite"/>
    </source>
</evidence>
<organism evidence="2 3">
    <name type="scientific">Ascodesmis nigricans</name>
    <dbReference type="NCBI Taxonomy" id="341454"/>
    <lineage>
        <taxon>Eukaryota</taxon>
        <taxon>Fungi</taxon>
        <taxon>Dikarya</taxon>
        <taxon>Ascomycota</taxon>
        <taxon>Pezizomycotina</taxon>
        <taxon>Pezizomycetes</taxon>
        <taxon>Pezizales</taxon>
        <taxon>Ascodesmidaceae</taxon>
        <taxon>Ascodesmis</taxon>
    </lineage>
</organism>
<feature type="region of interest" description="Disordered" evidence="1">
    <location>
        <begin position="124"/>
        <end position="149"/>
    </location>
</feature>
<reference evidence="2 3" key="1">
    <citation type="submission" date="2019-04" db="EMBL/GenBank/DDBJ databases">
        <title>Comparative genomics and transcriptomics to analyze fruiting body development in filamentous ascomycetes.</title>
        <authorList>
            <consortium name="DOE Joint Genome Institute"/>
            <person name="Lutkenhaus R."/>
            <person name="Traeger S."/>
            <person name="Breuer J."/>
            <person name="Kuo A."/>
            <person name="Lipzen A."/>
            <person name="Pangilinan J."/>
            <person name="Dilworth D."/>
            <person name="Sandor L."/>
            <person name="Poggeler S."/>
            <person name="Barry K."/>
            <person name="Grigoriev I.V."/>
            <person name="Nowrousian M."/>
        </authorList>
    </citation>
    <scope>NUCLEOTIDE SEQUENCE [LARGE SCALE GENOMIC DNA]</scope>
    <source>
        <strain evidence="2 3">CBS 389.68</strain>
    </source>
</reference>
<evidence type="ECO:0000313" key="3">
    <source>
        <dbReference type="Proteomes" id="UP000298138"/>
    </source>
</evidence>
<dbReference type="EMBL" id="ML220169">
    <property type="protein sequence ID" value="TGZ76685.1"/>
    <property type="molecule type" value="Genomic_DNA"/>
</dbReference>
<name>A0A4S2MIX2_9PEZI</name>
<dbReference type="Proteomes" id="UP000298138">
    <property type="component" value="Unassembled WGS sequence"/>
</dbReference>
<dbReference type="InParanoid" id="A0A4S2MIX2"/>
<protein>
    <submittedName>
        <fullName evidence="2">Uncharacterized protein</fullName>
    </submittedName>
</protein>
<gene>
    <name evidence="2" type="ORF">EX30DRAFT_230902</name>
</gene>
<accession>A0A4S2MIX2</accession>
<feature type="compositionally biased region" description="Low complexity" evidence="1">
    <location>
        <begin position="130"/>
        <end position="149"/>
    </location>
</feature>
<sequence length="149" mass="16393">MYGYYGTPIVGARGLLVFYDWVFSWSLETAGVQHHLPPPNFNDAPTKQRHHHWCEATTQHHHPHAQPTTARAPICSRASLLPLLLYHLPCVSSGFLSSSSRVRTSSSPLPALLPSSSSVLSPHLRVCSNHPPTHTHTSSPIISSIPIVR</sequence>
<dbReference type="AlphaFoldDB" id="A0A4S2MIX2"/>